<dbReference type="InterPro" id="IPR023772">
    <property type="entry name" value="DNA-bd_HTH_TetR-type_CS"/>
</dbReference>
<dbReference type="PROSITE" id="PS01081">
    <property type="entry name" value="HTH_TETR_1"/>
    <property type="match status" value="1"/>
</dbReference>
<evidence type="ECO:0000256" key="5">
    <source>
        <dbReference type="PROSITE-ProRule" id="PRU00335"/>
    </source>
</evidence>
<dbReference type="InterPro" id="IPR001647">
    <property type="entry name" value="HTH_TetR"/>
</dbReference>
<comment type="caution">
    <text evidence="7">The sequence shown here is derived from an EMBL/GenBank/DDBJ whole genome shotgun (WGS) entry which is preliminary data.</text>
</comment>
<dbReference type="EMBL" id="JACIFZ010000002">
    <property type="protein sequence ID" value="MBB4221067.1"/>
    <property type="molecule type" value="Genomic_DNA"/>
</dbReference>
<sequence length="201" mass="21360">MSKTTSATVITNRERTETTRLALLDAARALFVGKGYGDTSTPEIAVAAGITRGALYHHFADKRDLFRQVLQRESQAVAADIEAAAPGQLSPREALLEGSKAYLNAMTAPGRTRLLLIDGPAVLGMEEIMALDDTTSAASLREGLVRAGVGKDEVSLDALTPLLSAAFDRAALAIDAGADVEETRTAMLWLLERALGPARKR</sequence>
<evidence type="ECO:0000256" key="4">
    <source>
        <dbReference type="ARBA" id="ARBA00023163"/>
    </source>
</evidence>
<dbReference type="SUPFAM" id="SSF46689">
    <property type="entry name" value="Homeodomain-like"/>
    <property type="match status" value="1"/>
</dbReference>
<feature type="DNA-binding region" description="H-T-H motif" evidence="5">
    <location>
        <begin position="40"/>
        <end position="59"/>
    </location>
</feature>
<evidence type="ECO:0000259" key="6">
    <source>
        <dbReference type="PROSITE" id="PS50977"/>
    </source>
</evidence>
<keyword evidence="3 5" id="KW-0238">DNA-binding</keyword>
<evidence type="ECO:0000256" key="3">
    <source>
        <dbReference type="ARBA" id="ARBA00023125"/>
    </source>
</evidence>
<keyword evidence="4" id="KW-0804">Transcription</keyword>
<dbReference type="InterPro" id="IPR050109">
    <property type="entry name" value="HTH-type_TetR-like_transc_reg"/>
</dbReference>
<dbReference type="PANTHER" id="PTHR30055:SF234">
    <property type="entry name" value="HTH-TYPE TRANSCRIPTIONAL REGULATOR BETI"/>
    <property type="match status" value="1"/>
</dbReference>
<evidence type="ECO:0000256" key="2">
    <source>
        <dbReference type="ARBA" id="ARBA00023015"/>
    </source>
</evidence>
<keyword evidence="1" id="KW-0678">Repressor</keyword>
<gene>
    <name evidence="7" type="ORF">GGD71_001827</name>
</gene>
<evidence type="ECO:0000313" key="8">
    <source>
        <dbReference type="Proteomes" id="UP000524450"/>
    </source>
</evidence>
<dbReference type="PRINTS" id="PR00455">
    <property type="entry name" value="HTHTETR"/>
</dbReference>
<evidence type="ECO:0000313" key="7">
    <source>
        <dbReference type="EMBL" id="MBB4221067.1"/>
    </source>
</evidence>
<reference evidence="7 8" key="1">
    <citation type="submission" date="2020-08" db="EMBL/GenBank/DDBJ databases">
        <title>Genomic Encyclopedia of Type Strains, Phase IV (KMG-V): Genome sequencing to study the core and pangenomes of soil and plant-associated prokaryotes.</title>
        <authorList>
            <person name="Whitman W."/>
        </authorList>
    </citation>
    <scope>NUCLEOTIDE SEQUENCE [LARGE SCALE GENOMIC DNA]</scope>
    <source>
        <strain evidence="7 8">34/80</strain>
    </source>
</reference>
<keyword evidence="2" id="KW-0805">Transcription regulation</keyword>
<dbReference type="PROSITE" id="PS50977">
    <property type="entry name" value="HTH_TETR_2"/>
    <property type="match status" value="1"/>
</dbReference>
<dbReference type="GO" id="GO:0003700">
    <property type="term" value="F:DNA-binding transcription factor activity"/>
    <property type="evidence" value="ECO:0007669"/>
    <property type="project" value="TreeGrafter"/>
</dbReference>
<name>A0A840FPL1_9BURK</name>
<dbReference type="AlphaFoldDB" id="A0A840FPL1"/>
<dbReference type="PANTHER" id="PTHR30055">
    <property type="entry name" value="HTH-TYPE TRANSCRIPTIONAL REGULATOR RUTR"/>
    <property type="match status" value="1"/>
</dbReference>
<feature type="domain" description="HTH tetR-type" evidence="6">
    <location>
        <begin position="17"/>
        <end position="77"/>
    </location>
</feature>
<dbReference type="Proteomes" id="UP000524450">
    <property type="component" value="Unassembled WGS sequence"/>
</dbReference>
<evidence type="ECO:0000256" key="1">
    <source>
        <dbReference type="ARBA" id="ARBA00022491"/>
    </source>
</evidence>
<dbReference type="RefSeq" id="WP_184637052.1">
    <property type="nucleotide sequence ID" value="NZ_JACIFZ010000002.1"/>
</dbReference>
<dbReference type="Pfam" id="PF00440">
    <property type="entry name" value="TetR_N"/>
    <property type="match status" value="1"/>
</dbReference>
<dbReference type="Pfam" id="PF21351">
    <property type="entry name" value="TetR_C_41"/>
    <property type="match status" value="1"/>
</dbReference>
<dbReference type="InterPro" id="IPR049484">
    <property type="entry name" value="Rv0078-like_C"/>
</dbReference>
<dbReference type="InterPro" id="IPR009057">
    <property type="entry name" value="Homeodomain-like_sf"/>
</dbReference>
<dbReference type="Gene3D" id="1.10.357.10">
    <property type="entry name" value="Tetracycline Repressor, domain 2"/>
    <property type="match status" value="1"/>
</dbReference>
<accession>A0A840FPL1</accession>
<dbReference type="GO" id="GO:0000976">
    <property type="term" value="F:transcription cis-regulatory region binding"/>
    <property type="evidence" value="ECO:0007669"/>
    <property type="project" value="TreeGrafter"/>
</dbReference>
<proteinExistence type="predicted"/>
<organism evidence="7 8">
    <name type="scientific">Variovorax guangxiensis</name>
    <dbReference type="NCBI Taxonomy" id="1775474"/>
    <lineage>
        <taxon>Bacteria</taxon>
        <taxon>Pseudomonadati</taxon>
        <taxon>Pseudomonadota</taxon>
        <taxon>Betaproteobacteria</taxon>
        <taxon>Burkholderiales</taxon>
        <taxon>Comamonadaceae</taxon>
        <taxon>Variovorax</taxon>
    </lineage>
</organism>
<protein>
    <submittedName>
        <fullName evidence="7">AcrR family transcriptional regulator</fullName>
    </submittedName>
</protein>